<dbReference type="Pfam" id="PF00550">
    <property type="entry name" value="PP-binding"/>
    <property type="match status" value="1"/>
</dbReference>
<evidence type="ECO:0000259" key="3">
    <source>
        <dbReference type="PROSITE" id="PS50075"/>
    </source>
</evidence>
<dbReference type="InterPro" id="IPR009081">
    <property type="entry name" value="PP-bd_ACP"/>
</dbReference>
<organism evidence="4 5">
    <name type="scientific">Prosthecobacter vanneervenii</name>
    <dbReference type="NCBI Taxonomy" id="48466"/>
    <lineage>
        <taxon>Bacteria</taxon>
        <taxon>Pseudomonadati</taxon>
        <taxon>Verrucomicrobiota</taxon>
        <taxon>Verrucomicrobiia</taxon>
        <taxon>Verrucomicrobiales</taxon>
        <taxon>Verrucomicrobiaceae</taxon>
        <taxon>Prosthecobacter</taxon>
    </lineage>
</organism>
<dbReference type="RefSeq" id="WP_184341335.1">
    <property type="nucleotide sequence ID" value="NZ_JACHIG010000008.1"/>
</dbReference>
<dbReference type="Gene3D" id="1.10.1200.10">
    <property type="entry name" value="ACP-like"/>
    <property type="match status" value="1"/>
</dbReference>
<reference evidence="4 5" key="1">
    <citation type="submission" date="2020-08" db="EMBL/GenBank/DDBJ databases">
        <title>Genomic Encyclopedia of Type Strains, Phase IV (KMG-IV): sequencing the most valuable type-strain genomes for metagenomic binning, comparative biology and taxonomic classification.</title>
        <authorList>
            <person name="Goeker M."/>
        </authorList>
    </citation>
    <scope>NUCLEOTIDE SEQUENCE [LARGE SCALE GENOMIC DNA]</scope>
    <source>
        <strain evidence="4 5">DSM 12252</strain>
    </source>
</reference>
<gene>
    <name evidence="4" type="ORF">HNQ65_003571</name>
</gene>
<dbReference type="Proteomes" id="UP000590740">
    <property type="component" value="Unassembled WGS sequence"/>
</dbReference>
<evidence type="ECO:0000256" key="2">
    <source>
        <dbReference type="ARBA" id="ARBA00022553"/>
    </source>
</evidence>
<dbReference type="PROSITE" id="PS00012">
    <property type="entry name" value="PHOSPHOPANTETHEINE"/>
    <property type="match status" value="1"/>
</dbReference>
<proteinExistence type="predicted"/>
<keyword evidence="5" id="KW-1185">Reference proteome</keyword>
<keyword evidence="2" id="KW-0597">Phosphoprotein</keyword>
<evidence type="ECO:0000313" key="4">
    <source>
        <dbReference type="EMBL" id="MBB5033980.1"/>
    </source>
</evidence>
<dbReference type="SUPFAM" id="SSF47336">
    <property type="entry name" value="ACP-like"/>
    <property type="match status" value="1"/>
</dbReference>
<protein>
    <submittedName>
        <fullName evidence="4">Acyl carrier protein</fullName>
    </submittedName>
</protein>
<evidence type="ECO:0000256" key="1">
    <source>
        <dbReference type="ARBA" id="ARBA00022450"/>
    </source>
</evidence>
<name>A0A7W8DLE9_9BACT</name>
<dbReference type="PROSITE" id="PS50075">
    <property type="entry name" value="CARRIER"/>
    <property type="match status" value="1"/>
</dbReference>
<dbReference type="EMBL" id="JACHIG010000008">
    <property type="protein sequence ID" value="MBB5033980.1"/>
    <property type="molecule type" value="Genomic_DNA"/>
</dbReference>
<feature type="domain" description="Carrier" evidence="3">
    <location>
        <begin position="1"/>
        <end position="84"/>
    </location>
</feature>
<comment type="caution">
    <text evidence="4">The sequence shown here is derived from an EMBL/GenBank/DDBJ whole genome shotgun (WGS) entry which is preliminary data.</text>
</comment>
<evidence type="ECO:0000313" key="5">
    <source>
        <dbReference type="Proteomes" id="UP000590740"/>
    </source>
</evidence>
<sequence>MPTRQRLKELMISELMLDMTADEIGDDTPLFGPAGVGLDSVDALQLVVMIEKHFGFKMADQDQAKRILHSVNTIAEAVDQKATA</sequence>
<dbReference type="InterPro" id="IPR006162">
    <property type="entry name" value="Ppantetheine_attach_site"/>
</dbReference>
<dbReference type="InterPro" id="IPR036736">
    <property type="entry name" value="ACP-like_sf"/>
</dbReference>
<dbReference type="AlphaFoldDB" id="A0A7W8DLE9"/>
<keyword evidence="1" id="KW-0596">Phosphopantetheine</keyword>
<accession>A0A7W8DLE9</accession>